<reference evidence="3" key="1">
    <citation type="submission" date="2023-07" db="EMBL/GenBank/DDBJ databases">
        <title>A chromosome-level genome assembly of Lolium multiflorum.</title>
        <authorList>
            <person name="Chen Y."/>
            <person name="Copetti D."/>
            <person name="Kolliker R."/>
            <person name="Studer B."/>
        </authorList>
    </citation>
    <scope>NUCLEOTIDE SEQUENCE</scope>
    <source>
        <strain evidence="3">02402/16</strain>
        <tissue evidence="3">Leaf</tissue>
    </source>
</reference>
<evidence type="ECO:0000259" key="2">
    <source>
        <dbReference type="PROSITE" id="PS50966"/>
    </source>
</evidence>
<dbReference type="GO" id="GO:0008270">
    <property type="term" value="F:zinc ion binding"/>
    <property type="evidence" value="ECO:0007669"/>
    <property type="project" value="UniProtKB-KW"/>
</dbReference>
<keyword evidence="1" id="KW-0863">Zinc-finger</keyword>
<evidence type="ECO:0000313" key="4">
    <source>
        <dbReference type="EMBL" id="KAK1692345.1"/>
    </source>
</evidence>
<comment type="caution">
    <text evidence="3">The sequence shown here is derived from an EMBL/GenBank/DDBJ whole genome shotgun (WGS) entry which is preliminary data.</text>
</comment>
<accession>A0AAD8QFK8</accession>
<dbReference type="PANTHER" id="PTHR47482:SF5">
    <property type="entry name" value="FAR1 DOMAIN-CONTAINING PROTEIN"/>
    <property type="match status" value="1"/>
</dbReference>
<dbReference type="Pfam" id="PF03101">
    <property type="entry name" value="FAR1"/>
    <property type="match status" value="1"/>
</dbReference>
<proteinExistence type="predicted"/>
<keyword evidence="5" id="KW-1185">Reference proteome</keyword>
<gene>
    <name evidence="4" type="ORF">QYE76_009042</name>
    <name evidence="3" type="ORF">QYE76_017547</name>
</gene>
<dbReference type="InterPro" id="IPR004330">
    <property type="entry name" value="FAR1_DNA_bnd_dom"/>
</dbReference>
<dbReference type="InterPro" id="IPR018289">
    <property type="entry name" value="MULE_transposase_dom"/>
</dbReference>
<dbReference type="Proteomes" id="UP001231189">
    <property type="component" value="Unassembled WGS sequence"/>
</dbReference>
<feature type="domain" description="SWIM-type" evidence="2">
    <location>
        <begin position="637"/>
        <end position="671"/>
    </location>
</feature>
<evidence type="ECO:0000313" key="5">
    <source>
        <dbReference type="Proteomes" id="UP001231189"/>
    </source>
</evidence>
<dbReference type="PROSITE" id="PS50966">
    <property type="entry name" value="ZF_SWIM"/>
    <property type="match status" value="1"/>
</dbReference>
<evidence type="ECO:0000313" key="3">
    <source>
        <dbReference type="EMBL" id="KAK1601748.1"/>
    </source>
</evidence>
<dbReference type="InterPro" id="IPR007527">
    <property type="entry name" value="Znf_SWIM"/>
</dbReference>
<keyword evidence="1" id="KW-0479">Metal-binding</keyword>
<dbReference type="EMBL" id="JAUUTY010000001">
    <property type="protein sequence ID" value="KAK1692345.1"/>
    <property type="molecule type" value="Genomic_DNA"/>
</dbReference>
<protein>
    <recommendedName>
        <fullName evidence="2">SWIM-type domain-containing protein</fullName>
    </recommendedName>
</protein>
<keyword evidence="1" id="KW-0862">Zinc</keyword>
<dbReference type="Pfam" id="PF10551">
    <property type="entry name" value="MULE"/>
    <property type="match status" value="1"/>
</dbReference>
<evidence type="ECO:0000256" key="1">
    <source>
        <dbReference type="PROSITE-ProRule" id="PRU00325"/>
    </source>
</evidence>
<name>A0AAD8QFK8_LOLMU</name>
<organism evidence="3 5">
    <name type="scientific">Lolium multiflorum</name>
    <name type="common">Italian ryegrass</name>
    <name type="synonym">Lolium perenne subsp. multiflorum</name>
    <dbReference type="NCBI Taxonomy" id="4521"/>
    <lineage>
        <taxon>Eukaryota</taxon>
        <taxon>Viridiplantae</taxon>
        <taxon>Streptophyta</taxon>
        <taxon>Embryophyta</taxon>
        <taxon>Tracheophyta</taxon>
        <taxon>Spermatophyta</taxon>
        <taxon>Magnoliopsida</taxon>
        <taxon>Liliopsida</taxon>
        <taxon>Poales</taxon>
        <taxon>Poaceae</taxon>
        <taxon>BOP clade</taxon>
        <taxon>Pooideae</taxon>
        <taxon>Poodae</taxon>
        <taxon>Poeae</taxon>
        <taxon>Poeae Chloroplast Group 2 (Poeae type)</taxon>
        <taxon>Loliodinae</taxon>
        <taxon>Loliinae</taxon>
        <taxon>Lolium</taxon>
    </lineage>
</organism>
<dbReference type="EMBL" id="JAUUTY010000354">
    <property type="protein sequence ID" value="KAK1601748.1"/>
    <property type="molecule type" value="Genomic_DNA"/>
</dbReference>
<sequence>MGTEFFPDLDPSLADVIAQVRCTDVDIDPHVGCSSLIPFNTQPVVLPAALMDSCSADSDGFSVNELVAPRREVTDVAEEVSGSGTRIGGEKAVVSGWKRRHHVGKAAPERILNPSRVSPLEKTLRDFPTRETGEVILPEVGLSFDSVNEAYDFYNLYSWECGFGIRYGKSRLNVDRVKCMQEIVCGCSGKPKMTNSHSAMCQCPALIRLLRSKDNGWYICEHRDKHNHGLSASFGERAHWPSHRHIDSYTKDLVKQLRENNVNLGKVYIIIGSFFGKIENVPFTKRSLKTLCGKISRAQADDDVRKTIEVFSDMGASDPEFTYTVQVDAENRIMNLLWTTGKSRVQYHYFGDAITFDTTYMTNVYDMPFGLLVGVNHHFQSVIYGGVLLREEKVENFEWVFREFVKMMGGKQPVTILTDQCRAMEVAIGNVLPGTTHRWCKWHVLRKAKERLGALYGKNSLFKEEFHRIVNQMLTKEEFEGAWKHMLNKYCLEKNPYLIQIYETREKWAKPYFCGKFCARMTSTQRSESANHMLKSYVPPGSAMHVFVKQYNKLLYDRDSEESFQEKRTRLGGVVFKSGLPIEKHAAKIYTCTMFEKFQYFLYMAMSYDVDEIVSGQKFVAKHVDSDTREKWCKVNFEVTLSDGYYSCECFMYEHMGMLCSHVLKVLVHLRMKEIPPKHVLKRWTVDARDILPEHLKHYQKSNGLVKSFSYRHSQLYLNAMEMVRLGDTNLETYQAAIEMLKEGMPRLTTLAVVGDGLGLEERMNAKKARTAVVGPALQNAESTETVQQRNQPWSEVGMEVQEAASEV</sequence>
<dbReference type="AlphaFoldDB" id="A0AAD8QFK8"/>
<dbReference type="PANTHER" id="PTHR47482">
    <property type="entry name" value="OS11G0632001 PROTEIN"/>
    <property type="match status" value="1"/>
</dbReference>